<dbReference type="AlphaFoldDB" id="A0A5M4AVH9"/>
<gene>
    <name evidence="3" type="ORF">PbJCM13498_04810</name>
</gene>
<keyword evidence="1" id="KW-0732">Signal</keyword>
<feature type="signal peptide" evidence="1">
    <location>
        <begin position="1"/>
        <end position="21"/>
    </location>
</feature>
<protein>
    <recommendedName>
        <fullName evidence="2">Outer membrane protein beta-barrel domain-containing protein</fullName>
    </recommendedName>
</protein>
<proteinExistence type="predicted"/>
<dbReference type="Proteomes" id="UP000391834">
    <property type="component" value="Unassembled WGS sequence"/>
</dbReference>
<accession>A0A5M4AVH9</accession>
<sequence length="222" mass="24772">MKKQGILLLMFVVFSAGNVFGQTNRFDIGIEVGGGLASLRDNDSYKEYGSSDIGFLGGVVVQYNFPKLISIRTGLFIDQKRINIDFPLYGVPTQEPENIRMYYHFNYLTIPLLARLTFGKKIKFYTDIGPSLSHLTKVEFGFDGSGESADFTKYYKKWSIGLSGGLGGGIEINRRMVGTIELRHTMGLNDINDPEVSRAKTKISSTNLLVGVVYRLGKRSEK</sequence>
<dbReference type="EMBL" id="BLAX01000001">
    <property type="protein sequence ID" value="GET31618.1"/>
    <property type="molecule type" value="Genomic_DNA"/>
</dbReference>
<dbReference type="Gene3D" id="2.40.160.20">
    <property type="match status" value="1"/>
</dbReference>
<comment type="caution">
    <text evidence="3">The sequence shown here is derived from an EMBL/GenBank/DDBJ whole genome shotgun (WGS) entry which is preliminary data.</text>
</comment>
<keyword evidence="4" id="KW-1185">Reference proteome</keyword>
<evidence type="ECO:0000313" key="4">
    <source>
        <dbReference type="Proteomes" id="UP000391834"/>
    </source>
</evidence>
<feature type="domain" description="Outer membrane protein beta-barrel" evidence="2">
    <location>
        <begin position="20"/>
        <end position="191"/>
    </location>
</feature>
<feature type="chain" id="PRO_5024318826" description="Outer membrane protein beta-barrel domain-containing protein" evidence="1">
    <location>
        <begin position="22"/>
        <end position="222"/>
    </location>
</feature>
<reference evidence="3 4" key="1">
    <citation type="submission" date="2019-10" db="EMBL/GenBank/DDBJ databases">
        <title>Prolixibacter strains distinguished by the presence of nitrate reductase genes were adept at nitrate-dependent anaerobic corrosion of metallic iron and carbon steel.</title>
        <authorList>
            <person name="Iino T."/>
            <person name="Shono N."/>
            <person name="Ito K."/>
            <person name="Nakamura R."/>
            <person name="Sueoka K."/>
            <person name="Harayama S."/>
            <person name="Ohkuma M."/>
        </authorList>
    </citation>
    <scope>NUCLEOTIDE SEQUENCE [LARGE SCALE GENOMIC DNA]</scope>
    <source>
        <strain evidence="3 4">JCM 13498</strain>
    </source>
</reference>
<dbReference type="OrthoDB" id="977141at2"/>
<dbReference type="InterPro" id="IPR025665">
    <property type="entry name" value="Beta-barrel_OMP_2"/>
</dbReference>
<organism evidence="3 4">
    <name type="scientific">Prolixibacter bellariivorans</name>
    <dbReference type="NCBI Taxonomy" id="314319"/>
    <lineage>
        <taxon>Bacteria</taxon>
        <taxon>Pseudomonadati</taxon>
        <taxon>Bacteroidota</taxon>
        <taxon>Bacteroidia</taxon>
        <taxon>Marinilabiliales</taxon>
        <taxon>Prolixibacteraceae</taxon>
        <taxon>Prolixibacter</taxon>
    </lineage>
</organism>
<dbReference type="RefSeq" id="WP_025863768.1">
    <property type="nucleotide sequence ID" value="NZ_BLAX01000001.1"/>
</dbReference>
<evidence type="ECO:0000313" key="3">
    <source>
        <dbReference type="EMBL" id="GET31618.1"/>
    </source>
</evidence>
<dbReference type="SUPFAM" id="SSF56925">
    <property type="entry name" value="OMPA-like"/>
    <property type="match status" value="1"/>
</dbReference>
<evidence type="ECO:0000256" key="1">
    <source>
        <dbReference type="SAM" id="SignalP"/>
    </source>
</evidence>
<evidence type="ECO:0000259" key="2">
    <source>
        <dbReference type="Pfam" id="PF13568"/>
    </source>
</evidence>
<dbReference type="InterPro" id="IPR011250">
    <property type="entry name" value="OMP/PagP_B-barrel"/>
</dbReference>
<dbReference type="Pfam" id="PF13568">
    <property type="entry name" value="OMP_b-brl_2"/>
    <property type="match status" value="1"/>
</dbReference>
<name>A0A5M4AVH9_9BACT</name>